<keyword evidence="11" id="KW-1185">Reference proteome</keyword>
<organism evidence="10 11">
    <name type="scientific">Propionivibrio dicarboxylicus</name>
    <dbReference type="NCBI Taxonomy" id="83767"/>
    <lineage>
        <taxon>Bacteria</taxon>
        <taxon>Pseudomonadati</taxon>
        <taxon>Pseudomonadota</taxon>
        <taxon>Betaproteobacteria</taxon>
        <taxon>Rhodocyclales</taxon>
        <taxon>Rhodocyclaceae</taxon>
        <taxon>Propionivibrio</taxon>
    </lineage>
</organism>
<evidence type="ECO:0000256" key="7">
    <source>
        <dbReference type="ARBA" id="ARBA00034247"/>
    </source>
</evidence>
<reference evidence="10 11" key="1">
    <citation type="submission" date="2016-10" db="EMBL/GenBank/DDBJ databases">
        <authorList>
            <person name="de Groot N.N."/>
        </authorList>
    </citation>
    <scope>NUCLEOTIDE SEQUENCE [LARGE SCALE GENOMIC DNA]</scope>
    <source>
        <strain evidence="10 11">DSM 5885</strain>
    </source>
</reference>
<protein>
    <recommendedName>
        <fullName evidence="2">diguanylate cyclase</fullName>
        <ecNumber evidence="2">2.7.7.65</ecNumber>
    </recommendedName>
</protein>
<dbReference type="EMBL" id="FNCY01000001">
    <property type="protein sequence ID" value="SDG52811.1"/>
    <property type="molecule type" value="Genomic_DNA"/>
</dbReference>
<accession>A0A1G7UZX8</accession>
<dbReference type="InterPro" id="IPR050469">
    <property type="entry name" value="Diguanylate_Cyclase"/>
</dbReference>
<evidence type="ECO:0000313" key="11">
    <source>
        <dbReference type="Proteomes" id="UP000198607"/>
    </source>
</evidence>
<dbReference type="Gene3D" id="3.30.450.20">
    <property type="entry name" value="PAS domain"/>
    <property type="match status" value="2"/>
</dbReference>
<dbReference type="PANTHER" id="PTHR45138">
    <property type="entry name" value="REGULATORY COMPONENTS OF SENSORY TRANSDUCTION SYSTEM"/>
    <property type="match status" value="1"/>
</dbReference>
<dbReference type="PANTHER" id="PTHR45138:SF9">
    <property type="entry name" value="DIGUANYLATE CYCLASE DGCM-RELATED"/>
    <property type="match status" value="1"/>
</dbReference>
<dbReference type="EC" id="2.7.7.65" evidence="2"/>
<keyword evidence="5 8" id="KW-1133">Transmembrane helix</keyword>
<dbReference type="PROSITE" id="PS50887">
    <property type="entry name" value="GGDEF"/>
    <property type="match status" value="1"/>
</dbReference>
<dbReference type="CDD" id="cd12914">
    <property type="entry name" value="PDC1_DGC_like"/>
    <property type="match status" value="1"/>
</dbReference>
<evidence type="ECO:0000256" key="5">
    <source>
        <dbReference type="ARBA" id="ARBA00022989"/>
    </source>
</evidence>
<dbReference type="GO" id="GO:0005886">
    <property type="term" value="C:plasma membrane"/>
    <property type="evidence" value="ECO:0007669"/>
    <property type="project" value="UniProtKB-SubCell"/>
</dbReference>
<evidence type="ECO:0000256" key="8">
    <source>
        <dbReference type="SAM" id="Phobius"/>
    </source>
</evidence>
<dbReference type="RefSeq" id="WP_091931552.1">
    <property type="nucleotide sequence ID" value="NZ_FNCY01000001.1"/>
</dbReference>
<dbReference type="InterPro" id="IPR029787">
    <property type="entry name" value="Nucleotide_cyclase"/>
</dbReference>
<dbReference type="Pfam" id="PF02743">
    <property type="entry name" value="dCache_1"/>
    <property type="match status" value="1"/>
</dbReference>
<comment type="catalytic activity">
    <reaction evidence="7">
        <text>2 GTP = 3',3'-c-di-GMP + 2 diphosphate</text>
        <dbReference type="Rhea" id="RHEA:24898"/>
        <dbReference type="ChEBI" id="CHEBI:33019"/>
        <dbReference type="ChEBI" id="CHEBI:37565"/>
        <dbReference type="ChEBI" id="CHEBI:58805"/>
        <dbReference type="EC" id="2.7.7.65"/>
    </reaction>
</comment>
<dbReference type="SMART" id="SM00267">
    <property type="entry name" value="GGDEF"/>
    <property type="match status" value="1"/>
</dbReference>
<dbReference type="InterPro" id="IPR033479">
    <property type="entry name" value="dCache_1"/>
</dbReference>
<keyword evidence="4 8" id="KW-0812">Transmembrane</keyword>
<dbReference type="SUPFAM" id="SSF55073">
    <property type="entry name" value="Nucleotide cyclase"/>
    <property type="match status" value="1"/>
</dbReference>
<dbReference type="GO" id="GO:0052621">
    <property type="term" value="F:diguanylate cyclase activity"/>
    <property type="evidence" value="ECO:0007669"/>
    <property type="project" value="UniProtKB-EC"/>
</dbReference>
<dbReference type="Gene3D" id="3.30.70.270">
    <property type="match status" value="1"/>
</dbReference>
<evidence type="ECO:0000256" key="3">
    <source>
        <dbReference type="ARBA" id="ARBA00022475"/>
    </source>
</evidence>
<dbReference type="Pfam" id="PF00990">
    <property type="entry name" value="GGDEF"/>
    <property type="match status" value="1"/>
</dbReference>
<sequence>MNGLAPDSRPGSDSGHQLLRFPLLMMVVTAAVLLVIAAVSLVLENRRHILQEAGRENLNVARLVGFHTMYVLNSSVLLLDSVADNVRKKGFPYFQSEEGKRFLQARTQDYPDLQSMLLIDRDGQLLVGATLPFPPPRVNYGDRDYFQAHVGGRDLVLGEQLVSRTQGRRGVTISRTIRGADGAFLGIVLLTIESSHFERMFQSVRGLGNEEITVFRNDGAIFARYPETEVGRRYPQASVFEQARELSSGIYEATSVFDEQLRLVAFERLGDFPLVVVSSQLREQVLSSWWSFCLVVFFTLALALVWLGAAGRYAFRTVLHNETLQLELARLARTDALTDLANRRHFAELAEKELARALRYGTSMAVLMVDIDHFKRINDSHGHAAGDEVLRQLGEVFRLTLRNIDVVGRLGGEEFAIVLAQSGLDSALEVAERLRVTIEQHGVLLSSGILVHYTASVGVAVLAGNEDTVERLLKRADDALYQAKNAGRNTVRSA</sequence>
<dbReference type="CDD" id="cd01949">
    <property type="entry name" value="GGDEF"/>
    <property type="match status" value="1"/>
</dbReference>
<dbReference type="GO" id="GO:1902201">
    <property type="term" value="P:negative regulation of bacterial-type flagellum-dependent cell motility"/>
    <property type="evidence" value="ECO:0007669"/>
    <property type="project" value="TreeGrafter"/>
</dbReference>
<evidence type="ECO:0000256" key="6">
    <source>
        <dbReference type="ARBA" id="ARBA00023136"/>
    </source>
</evidence>
<dbReference type="InterPro" id="IPR000160">
    <property type="entry name" value="GGDEF_dom"/>
</dbReference>
<evidence type="ECO:0000256" key="4">
    <source>
        <dbReference type="ARBA" id="ARBA00022692"/>
    </source>
</evidence>
<feature type="transmembrane region" description="Helical" evidence="8">
    <location>
        <begin position="20"/>
        <end position="43"/>
    </location>
</feature>
<evidence type="ECO:0000256" key="2">
    <source>
        <dbReference type="ARBA" id="ARBA00012528"/>
    </source>
</evidence>
<gene>
    <name evidence="10" type="ORF">SAMN05660652_00041</name>
</gene>
<evidence type="ECO:0000313" key="10">
    <source>
        <dbReference type="EMBL" id="SDG52811.1"/>
    </source>
</evidence>
<evidence type="ECO:0000256" key="1">
    <source>
        <dbReference type="ARBA" id="ARBA00004651"/>
    </source>
</evidence>
<dbReference type="InterPro" id="IPR043128">
    <property type="entry name" value="Rev_trsase/Diguanyl_cyclase"/>
</dbReference>
<dbReference type="NCBIfam" id="TIGR00254">
    <property type="entry name" value="GGDEF"/>
    <property type="match status" value="1"/>
</dbReference>
<dbReference type="AlphaFoldDB" id="A0A1G7UZX8"/>
<dbReference type="OrthoDB" id="5496380at2"/>
<evidence type="ECO:0000259" key="9">
    <source>
        <dbReference type="PROSITE" id="PS50887"/>
    </source>
</evidence>
<name>A0A1G7UZX8_9RHOO</name>
<dbReference type="Proteomes" id="UP000198607">
    <property type="component" value="Unassembled WGS sequence"/>
</dbReference>
<dbReference type="STRING" id="83767.SAMN05660652_00041"/>
<proteinExistence type="predicted"/>
<dbReference type="CDD" id="cd12915">
    <property type="entry name" value="PDC2_DGC_like"/>
    <property type="match status" value="1"/>
</dbReference>
<keyword evidence="3" id="KW-1003">Cell membrane</keyword>
<feature type="domain" description="GGDEF" evidence="9">
    <location>
        <begin position="362"/>
        <end position="494"/>
    </location>
</feature>
<feature type="transmembrane region" description="Helical" evidence="8">
    <location>
        <begin position="289"/>
        <end position="309"/>
    </location>
</feature>
<dbReference type="GO" id="GO:0043709">
    <property type="term" value="P:cell adhesion involved in single-species biofilm formation"/>
    <property type="evidence" value="ECO:0007669"/>
    <property type="project" value="TreeGrafter"/>
</dbReference>
<comment type="subcellular location">
    <subcellularLocation>
        <location evidence="1">Cell membrane</location>
        <topology evidence="1">Multi-pass membrane protein</topology>
    </subcellularLocation>
</comment>
<keyword evidence="6 8" id="KW-0472">Membrane</keyword>
<dbReference type="FunFam" id="3.30.70.270:FF:000001">
    <property type="entry name" value="Diguanylate cyclase domain protein"/>
    <property type="match status" value="1"/>
</dbReference>